<proteinExistence type="predicted"/>
<keyword evidence="2" id="KW-1185">Reference proteome</keyword>
<comment type="caution">
    <text evidence="1">The sequence shown here is derived from an EMBL/GenBank/DDBJ whole genome shotgun (WGS) entry which is preliminary data.</text>
</comment>
<evidence type="ECO:0000313" key="1">
    <source>
        <dbReference type="EMBL" id="MCL1550398.1"/>
    </source>
</evidence>
<sequence length="48" mass="5636">MQVFFFRKMELARKLNHLAHHCARDPMRSNVAGKQQAVIGWWLSVRLG</sequence>
<dbReference type="EMBL" id="JAMBED010000004">
    <property type="protein sequence ID" value="MCL1550398.1"/>
    <property type="molecule type" value="Genomic_DNA"/>
</dbReference>
<dbReference type="RefSeq" id="WP_181920475.1">
    <property type="nucleotide sequence ID" value="NZ_CP142084.2"/>
</dbReference>
<name>A0ABT0LM09_9XANT</name>
<reference evidence="1" key="1">
    <citation type="submission" date="2022-04" db="EMBL/GenBank/DDBJ databases">
        <title>Genomic comparison of 19 strains of Xanthomonas nasturtii, a newly emerging watercress pathogen.</title>
        <authorList>
            <person name="Harrison J."/>
            <person name="Greer S."/>
            <person name="Hussain R."/>
            <person name="Lascelles D."/>
            <person name="Roberts M."/>
            <person name="Carter B."/>
            <person name="Bryning A."/>
            <person name="Carroll S."/>
            <person name="Aspin A."/>
            <person name="Cruz L."/>
            <person name="Cruz J."/>
            <person name="Grant M."/>
            <person name="Vicente J."/>
            <person name="Studholme D.J."/>
        </authorList>
    </citation>
    <scope>NUCLEOTIDE SEQUENCE</scope>
    <source>
        <strain evidence="1">10016B</strain>
    </source>
</reference>
<evidence type="ECO:0008006" key="3">
    <source>
        <dbReference type="Google" id="ProtNLM"/>
    </source>
</evidence>
<protein>
    <recommendedName>
        <fullName evidence="3">Helicase</fullName>
    </recommendedName>
</protein>
<dbReference type="Proteomes" id="UP001167357">
    <property type="component" value="Unassembled WGS sequence"/>
</dbReference>
<organism evidence="1 2">
    <name type="scientific">Xanthomonas nasturtii</name>
    <dbReference type="NCBI Taxonomy" id="1843581"/>
    <lineage>
        <taxon>Bacteria</taxon>
        <taxon>Pseudomonadati</taxon>
        <taxon>Pseudomonadota</taxon>
        <taxon>Gammaproteobacteria</taxon>
        <taxon>Lysobacterales</taxon>
        <taxon>Lysobacteraceae</taxon>
        <taxon>Xanthomonas</taxon>
    </lineage>
</organism>
<dbReference type="GeneID" id="97211134"/>
<evidence type="ECO:0000313" key="2">
    <source>
        <dbReference type="Proteomes" id="UP001167357"/>
    </source>
</evidence>
<accession>A0ABT0LM09</accession>
<gene>
    <name evidence="1" type="ORF">M3O51_03455</name>
</gene>